<dbReference type="Pfam" id="PF21390">
    <property type="entry name" value="Irp3-like_C"/>
    <property type="match status" value="1"/>
</dbReference>
<accession>A0A068ZB02</accession>
<evidence type="ECO:0000259" key="2">
    <source>
        <dbReference type="Pfam" id="PF21390"/>
    </source>
</evidence>
<dbReference type="Pfam" id="PF01408">
    <property type="entry name" value="GFO_IDH_MocA"/>
    <property type="match status" value="1"/>
</dbReference>
<dbReference type="GO" id="GO:0000166">
    <property type="term" value="F:nucleotide binding"/>
    <property type="evidence" value="ECO:0007669"/>
    <property type="project" value="InterPro"/>
</dbReference>
<dbReference type="AlphaFoldDB" id="A0A068ZB02"/>
<feature type="domain" description="Thiazolinyl imine reductase-like C-terminal" evidence="2">
    <location>
        <begin position="156"/>
        <end position="246"/>
    </location>
</feature>
<evidence type="ECO:0000259" key="1">
    <source>
        <dbReference type="Pfam" id="PF01408"/>
    </source>
</evidence>
<gene>
    <name evidence="3" type="ORF">SYMBAF_06125</name>
</gene>
<protein>
    <submittedName>
        <fullName evidence="3">Gfo/Idh/MocA family oxidoreductase</fullName>
    </submittedName>
</protein>
<dbReference type="InterPro" id="IPR051450">
    <property type="entry name" value="Gfo/Idh/MocA_Oxidoreductases"/>
</dbReference>
<name>A0A068ZB02_9GAMM</name>
<dbReference type="InterPro" id="IPR010091">
    <property type="entry name" value="Thiazolinyl_imide_reductase"/>
</dbReference>
<organism evidence="3 4">
    <name type="scientific">Serratia symbiotica</name>
    <dbReference type="NCBI Taxonomy" id="138074"/>
    <lineage>
        <taxon>Bacteria</taxon>
        <taxon>Pseudomonadati</taxon>
        <taxon>Pseudomonadota</taxon>
        <taxon>Gammaproteobacteria</taxon>
        <taxon>Enterobacterales</taxon>
        <taxon>Yersiniaceae</taxon>
        <taxon>Serratia</taxon>
    </lineage>
</organism>
<dbReference type="GeneID" id="93736092"/>
<dbReference type="RefSeq" id="WP_040265952.1">
    <property type="nucleotide sequence ID" value="NZ_CP050855.1"/>
</dbReference>
<dbReference type="PANTHER" id="PTHR43377:SF1">
    <property type="entry name" value="BILIVERDIN REDUCTASE A"/>
    <property type="match status" value="1"/>
</dbReference>
<proteinExistence type="predicted"/>
<dbReference type="SUPFAM" id="SSF51735">
    <property type="entry name" value="NAD(P)-binding Rossmann-fold domains"/>
    <property type="match status" value="1"/>
</dbReference>
<dbReference type="InterPro" id="IPR036291">
    <property type="entry name" value="NAD(P)-bd_dom_sf"/>
</dbReference>
<evidence type="ECO:0000313" key="4">
    <source>
        <dbReference type="Proteomes" id="UP000042738"/>
    </source>
</evidence>
<dbReference type="STRING" id="138074.SYMBAF_50375"/>
<dbReference type="EMBL" id="CP050855">
    <property type="protein sequence ID" value="QLH62597.1"/>
    <property type="molecule type" value="Genomic_DNA"/>
</dbReference>
<dbReference type="Gene3D" id="3.40.50.720">
    <property type="entry name" value="NAD(P)-binding Rossmann-like Domain"/>
    <property type="match status" value="1"/>
</dbReference>
<dbReference type="PANTHER" id="PTHR43377">
    <property type="entry name" value="BILIVERDIN REDUCTASE A"/>
    <property type="match status" value="1"/>
</dbReference>
<dbReference type="Gene3D" id="3.30.360.10">
    <property type="entry name" value="Dihydrodipicolinate Reductase, domain 2"/>
    <property type="match status" value="1"/>
</dbReference>
<dbReference type="Proteomes" id="UP000042738">
    <property type="component" value="Chromosome"/>
</dbReference>
<feature type="domain" description="Gfo/Idh/MocA-like oxidoreductase N-terminal" evidence="1">
    <location>
        <begin position="9"/>
        <end position="123"/>
    </location>
</feature>
<dbReference type="InterPro" id="IPR048655">
    <property type="entry name" value="Irp3-like_C"/>
</dbReference>
<reference evidence="3 4" key="1">
    <citation type="journal article" date="2014" name="Genome Announc.">
        <title>Whole-Genome Sequence of Serratia symbiotica Strain CWBI-2.3T, a Free-Living Symbiont of the Black Bean Aphid Aphis fabae.</title>
        <authorList>
            <person name="Foray V."/>
            <person name="Grigorescu A.S."/>
            <person name="Sabri A."/>
            <person name="Haubruge E."/>
            <person name="Lognay G."/>
            <person name="Francis F."/>
            <person name="Fauconnier M.L."/>
            <person name="Hance T."/>
            <person name="Thonart P."/>
        </authorList>
    </citation>
    <scope>NUCLEOTIDE SEQUENCE [LARGE SCALE GENOMIC DNA]</scope>
    <source>
        <strain evidence="3">CWBI-2.3</strain>
    </source>
</reference>
<evidence type="ECO:0000313" key="3">
    <source>
        <dbReference type="EMBL" id="QLH62597.1"/>
    </source>
</evidence>
<sequence length="362" mass="38938">MSAYAKPVRAIVCGTSFGRFYLRALAANPDIELVGILSSGSAASAGYACELDVEHFTSVESLPADIDLACVVVRAAVSGGEGAEIACQLLRRGIDVFQEHPLHPDELAECLRIAHQHNVRFGINAFYPFVAPVSRLLQAAGIIRAQQPIQYIEGICGVQVLYPLLDVIGRATGKLRPAQLALAQPANVGPYTCLQGTMGGIPLTLRVQNQIHPADADNHALLLHRLTIACESGVLTLADTHGPAIWNPRLHTHRDVTHRLVLTGPGTERLAVPSSSIIPGSEAVTFSEIFDRVWPQAINRAIADFLQSTQSPARVQQQAQWALGVSAFWHRVSTVLGPPELIHPDSPHVLPLLEQLPSEAAV</sequence>
<dbReference type="NCBIfam" id="TIGR01761">
    <property type="entry name" value="thiaz-red"/>
    <property type="match status" value="1"/>
</dbReference>
<dbReference type="InterPro" id="IPR000683">
    <property type="entry name" value="Gfo/Idh/MocA-like_OxRdtase_N"/>
</dbReference>